<organism evidence="2 3">
    <name type="scientific">Actinomycetospora corticicola</name>
    <dbReference type="NCBI Taxonomy" id="663602"/>
    <lineage>
        <taxon>Bacteria</taxon>
        <taxon>Bacillati</taxon>
        <taxon>Actinomycetota</taxon>
        <taxon>Actinomycetes</taxon>
        <taxon>Pseudonocardiales</taxon>
        <taxon>Pseudonocardiaceae</taxon>
        <taxon>Actinomycetospora</taxon>
    </lineage>
</organism>
<evidence type="ECO:0000313" key="2">
    <source>
        <dbReference type="EMBL" id="NYD36141.1"/>
    </source>
</evidence>
<name>A0A7Y9J5L7_9PSEU</name>
<evidence type="ECO:0000256" key="1">
    <source>
        <dbReference type="SAM" id="MobiDB-lite"/>
    </source>
</evidence>
<comment type="caution">
    <text evidence="2">The sequence shown here is derived from an EMBL/GenBank/DDBJ whole genome shotgun (WGS) entry which is preliminary data.</text>
</comment>
<feature type="compositionally biased region" description="Polar residues" evidence="1">
    <location>
        <begin position="74"/>
        <end position="83"/>
    </location>
</feature>
<protein>
    <submittedName>
        <fullName evidence="2">Uncharacterized protein</fullName>
    </submittedName>
</protein>
<dbReference type="Proteomes" id="UP000535890">
    <property type="component" value="Unassembled WGS sequence"/>
</dbReference>
<dbReference type="RefSeq" id="WP_179793870.1">
    <property type="nucleotide sequence ID" value="NZ_BAABHP010000007.1"/>
</dbReference>
<sequence>MTEDQAEFAYRFLPDGRFRSVEILSQARPAGVFEYRRQQEGRAQVIGNRLVLQVSSLTTTRSDPGDPAGDYTDRPQQPTDLTYTWRTSGTTLSLRSGDGVILTLDRQQ</sequence>
<accession>A0A7Y9J5L7</accession>
<feature type="region of interest" description="Disordered" evidence="1">
    <location>
        <begin position="57"/>
        <end position="83"/>
    </location>
</feature>
<evidence type="ECO:0000313" key="3">
    <source>
        <dbReference type="Proteomes" id="UP000535890"/>
    </source>
</evidence>
<proteinExistence type="predicted"/>
<keyword evidence="3" id="KW-1185">Reference proteome</keyword>
<dbReference type="AlphaFoldDB" id="A0A7Y9J5L7"/>
<dbReference type="EMBL" id="JACCBN010000001">
    <property type="protein sequence ID" value="NYD36141.1"/>
    <property type="molecule type" value="Genomic_DNA"/>
</dbReference>
<reference evidence="2 3" key="1">
    <citation type="submission" date="2020-07" db="EMBL/GenBank/DDBJ databases">
        <title>Sequencing the genomes of 1000 actinobacteria strains.</title>
        <authorList>
            <person name="Klenk H.-P."/>
        </authorList>
    </citation>
    <scope>NUCLEOTIDE SEQUENCE [LARGE SCALE GENOMIC DNA]</scope>
    <source>
        <strain evidence="2 3">DSM 45772</strain>
    </source>
</reference>
<gene>
    <name evidence="2" type="ORF">BJ983_002243</name>
</gene>